<comment type="similarity">
    <text evidence="8">Belongs to the NFYA/HAP2 subunit family.</text>
</comment>
<evidence type="ECO:0000256" key="1">
    <source>
        <dbReference type="ARBA" id="ARBA00004123"/>
    </source>
</evidence>
<evidence type="ECO:0000313" key="10">
    <source>
        <dbReference type="EMBL" id="RWR82127.1"/>
    </source>
</evidence>
<dbReference type="InterPro" id="IPR018362">
    <property type="entry name" value="CCAAT-binding_factor_CS"/>
</dbReference>
<comment type="subunit">
    <text evidence="7">Heterotrimeric transcription factor composed of three components, NF-YA, NF-YB and NF-YC. NF-YB and NF-YC must interact and dimerize for NF-YA association and DNA binding.</text>
</comment>
<organism evidence="10 11">
    <name type="scientific">Cinnamomum micranthum f. kanehirae</name>
    <dbReference type="NCBI Taxonomy" id="337451"/>
    <lineage>
        <taxon>Eukaryota</taxon>
        <taxon>Viridiplantae</taxon>
        <taxon>Streptophyta</taxon>
        <taxon>Embryophyta</taxon>
        <taxon>Tracheophyta</taxon>
        <taxon>Spermatophyta</taxon>
        <taxon>Magnoliopsida</taxon>
        <taxon>Magnoliidae</taxon>
        <taxon>Laurales</taxon>
        <taxon>Lauraceae</taxon>
        <taxon>Cinnamomum</taxon>
    </lineage>
</organism>
<keyword evidence="4" id="KW-0010">Activator</keyword>
<dbReference type="OrthoDB" id="1097733at2759"/>
<evidence type="ECO:0000256" key="9">
    <source>
        <dbReference type="SAM" id="MobiDB-lite"/>
    </source>
</evidence>
<keyword evidence="5 8" id="KW-0804">Transcription</keyword>
<comment type="function">
    <text evidence="8">Component of the sequence-specific heterotrimeric transcription factor (NF-Y) which specifically recognizes a 5'-CCAAT-3' box motif found in the promoters of its target genes.</text>
</comment>
<proteinExistence type="inferred from homology"/>
<evidence type="ECO:0000256" key="3">
    <source>
        <dbReference type="ARBA" id="ARBA00023125"/>
    </source>
</evidence>
<dbReference type="Gene3D" id="6.10.250.2430">
    <property type="match status" value="1"/>
</dbReference>
<feature type="region of interest" description="Disordered" evidence="9">
    <location>
        <begin position="192"/>
        <end position="259"/>
    </location>
</feature>
<dbReference type="GO" id="GO:0003677">
    <property type="term" value="F:DNA binding"/>
    <property type="evidence" value="ECO:0007669"/>
    <property type="project" value="UniProtKB-KW"/>
</dbReference>
<evidence type="ECO:0000313" key="11">
    <source>
        <dbReference type="Proteomes" id="UP000283530"/>
    </source>
</evidence>
<dbReference type="PANTHER" id="PTHR12632">
    <property type="entry name" value="TRANSCRIPTION FACTOR NF-Y ALPHA-RELATED"/>
    <property type="match status" value="1"/>
</dbReference>
<feature type="compositionally biased region" description="Polar residues" evidence="9">
    <location>
        <begin position="84"/>
        <end position="94"/>
    </location>
</feature>
<dbReference type="Pfam" id="PF02045">
    <property type="entry name" value="CBFB_NFYA"/>
    <property type="match status" value="1"/>
</dbReference>
<evidence type="ECO:0000256" key="6">
    <source>
        <dbReference type="ARBA" id="ARBA00023242"/>
    </source>
</evidence>
<dbReference type="PRINTS" id="PR00616">
    <property type="entry name" value="CCAATSUBUNTB"/>
</dbReference>
<dbReference type="GO" id="GO:0016602">
    <property type="term" value="C:CCAAT-binding factor complex"/>
    <property type="evidence" value="ECO:0007669"/>
    <property type="project" value="InterPro"/>
</dbReference>
<dbReference type="EMBL" id="QPKB01000004">
    <property type="protein sequence ID" value="RWR82127.1"/>
    <property type="molecule type" value="Genomic_DNA"/>
</dbReference>
<reference evidence="10 11" key="1">
    <citation type="journal article" date="2019" name="Nat. Plants">
        <title>Stout camphor tree genome fills gaps in understanding of flowering plant genome evolution.</title>
        <authorList>
            <person name="Chaw S.M."/>
            <person name="Liu Y.C."/>
            <person name="Wu Y.W."/>
            <person name="Wang H.Y."/>
            <person name="Lin C.I."/>
            <person name="Wu C.S."/>
            <person name="Ke H.M."/>
            <person name="Chang L.Y."/>
            <person name="Hsu C.Y."/>
            <person name="Yang H.T."/>
            <person name="Sudianto E."/>
            <person name="Hsu M.H."/>
            <person name="Wu K.P."/>
            <person name="Wang L.N."/>
            <person name="Leebens-Mack J.H."/>
            <person name="Tsai I.J."/>
        </authorList>
    </citation>
    <scope>NUCLEOTIDE SEQUENCE [LARGE SCALE GENOMIC DNA]</scope>
    <source>
        <strain evidence="11">cv. Chaw 1501</strain>
        <tissue evidence="10">Young leaves</tissue>
    </source>
</reference>
<feature type="compositionally biased region" description="Low complexity" evidence="9">
    <location>
        <begin position="221"/>
        <end position="239"/>
    </location>
</feature>
<protein>
    <recommendedName>
        <fullName evidence="8">Nuclear transcription factor Y subunit</fullName>
    </recommendedName>
</protein>
<evidence type="ECO:0000256" key="2">
    <source>
        <dbReference type="ARBA" id="ARBA00023015"/>
    </source>
</evidence>
<dbReference type="SMART" id="SM00521">
    <property type="entry name" value="CBF"/>
    <property type="match status" value="1"/>
</dbReference>
<gene>
    <name evidence="10" type="ORF">CKAN_01083800</name>
</gene>
<keyword evidence="11" id="KW-1185">Reference proteome</keyword>
<sequence length="311" mass="33495">MQAMCFKGHGGLLQHASVQSSTVQIAPWWSVFGSPRIFGELCGQLKPSSDDQPNGEDKTTATQVKYATHHGTIMAFQEKGSSDTSKFSLVSGQSEDSRKENKAQQLSTTISLQPSPPEHQAHFGLGFGQHMHGQVLLPLNVAEDGTTYVNAKQYHGILRRRKSRAKAEMKNKLIKSRKPYLHESRHLHAMRRPRGCGGRFLNTKNGNIGKGGSTVDKESGKGAQAASSSSSEILQSDSGNSNSGKVTCGGPSLSGSEVTSIYPQADTDCFRTENLRSSGFHHFTNMTPVGLSSGSTIKWATSDGCSNLLRG</sequence>
<feature type="region of interest" description="Disordered" evidence="9">
    <location>
        <begin position="84"/>
        <end position="117"/>
    </location>
</feature>
<dbReference type="AlphaFoldDB" id="A0A3S4NVD2"/>
<evidence type="ECO:0000256" key="5">
    <source>
        <dbReference type="ARBA" id="ARBA00023163"/>
    </source>
</evidence>
<accession>A0A3S4NVD2</accession>
<dbReference type="PROSITE" id="PS00686">
    <property type="entry name" value="NFYA_HAP2_1"/>
    <property type="match status" value="1"/>
</dbReference>
<evidence type="ECO:0000256" key="8">
    <source>
        <dbReference type="RuleBase" id="RU367155"/>
    </source>
</evidence>
<name>A0A3S4NVD2_9MAGN</name>
<dbReference type="InterPro" id="IPR001289">
    <property type="entry name" value="NFYA"/>
</dbReference>
<evidence type="ECO:0000256" key="4">
    <source>
        <dbReference type="ARBA" id="ARBA00023159"/>
    </source>
</evidence>
<evidence type="ECO:0000256" key="7">
    <source>
        <dbReference type="ARBA" id="ARBA00025911"/>
    </source>
</evidence>
<dbReference type="PROSITE" id="PS51152">
    <property type="entry name" value="NFYA_HAP2_2"/>
    <property type="match status" value="1"/>
</dbReference>
<keyword evidence="3 8" id="KW-0238">DNA-binding</keyword>
<comment type="caution">
    <text evidence="10">The sequence shown here is derived from an EMBL/GenBank/DDBJ whole genome shotgun (WGS) entry which is preliminary data.</text>
</comment>
<keyword evidence="6 8" id="KW-0539">Nucleus</keyword>
<dbReference type="GO" id="GO:0003700">
    <property type="term" value="F:DNA-binding transcription factor activity"/>
    <property type="evidence" value="ECO:0007669"/>
    <property type="project" value="UniProtKB-UniRule"/>
</dbReference>
<dbReference type="Proteomes" id="UP000283530">
    <property type="component" value="Unassembled WGS sequence"/>
</dbReference>
<dbReference type="STRING" id="337451.A0A3S4NVD2"/>
<feature type="compositionally biased region" description="Polar residues" evidence="9">
    <location>
        <begin position="103"/>
        <end position="113"/>
    </location>
</feature>
<keyword evidence="2 8" id="KW-0805">Transcription regulation</keyword>
<comment type="subcellular location">
    <subcellularLocation>
        <location evidence="1 8">Nucleus</location>
    </subcellularLocation>
</comment>